<evidence type="ECO:0000256" key="2">
    <source>
        <dbReference type="ARBA" id="ARBA00022692"/>
    </source>
</evidence>
<evidence type="ECO:0000313" key="6">
    <source>
        <dbReference type="EMBL" id="RTY96475.1"/>
    </source>
</evidence>
<keyword evidence="3 5" id="KW-1133">Transmembrane helix</keyword>
<evidence type="ECO:0000256" key="3">
    <source>
        <dbReference type="ARBA" id="ARBA00022989"/>
    </source>
</evidence>
<dbReference type="Proteomes" id="UP000280825">
    <property type="component" value="Unassembled WGS sequence"/>
</dbReference>
<dbReference type="GO" id="GO:0016020">
    <property type="term" value="C:membrane"/>
    <property type="evidence" value="ECO:0007669"/>
    <property type="project" value="UniProtKB-SubCell"/>
</dbReference>
<sequence length="65" mass="7241">MSFLDIVLGVILVIGLFKGIKNGLFVELASLISFILGICVAFKFSYQENIMLSGIKRCTHKTNQF</sequence>
<organism evidence="6 7">
    <name type="scientific">Flavobacterium bomense</name>
    <dbReference type="NCBI Taxonomy" id="2497483"/>
    <lineage>
        <taxon>Bacteria</taxon>
        <taxon>Pseudomonadati</taxon>
        <taxon>Bacteroidota</taxon>
        <taxon>Flavobacteriia</taxon>
        <taxon>Flavobacteriales</taxon>
        <taxon>Flavobacteriaceae</taxon>
        <taxon>Flavobacterium</taxon>
    </lineage>
</organism>
<comment type="subcellular location">
    <subcellularLocation>
        <location evidence="1">Membrane</location>
        <topology evidence="1">Multi-pass membrane protein</topology>
    </subcellularLocation>
</comment>
<dbReference type="EMBL" id="RYDJ01000180">
    <property type="protein sequence ID" value="RTY96475.1"/>
    <property type="molecule type" value="Genomic_DNA"/>
</dbReference>
<accession>A0A3S0M725</accession>
<protein>
    <submittedName>
        <fullName evidence="6">CvpA family protein</fullName>
    </submittedName>
</protein>
<keyword evidence="2 5" id="KW-0812">Transmembrane</keyword>
<dbReference type="AlphaFoldDB" id="A0A3S0M725"/>
<feature type="non-terminal residue" evidence="6">
    <location>
        <position position="65"/>
    </location>
</feature>
<reference evidence="6 7" key="1">
    <citation type="submission" date="2018-12" db="EMBL/GenBank/DDBJ databases">
        <title>Flavobacterium sp. nov., isolated from glacier ice.</title>
        <authorList>
            <person name="Liu Q."/>
            <person name="Xin Y.-H."/>
        </authorList>
    </citation>
    <scope>NUCLEOTIDE SEQUENCE [LARGE SCALE GENOMIC DNA]</scope>
    <source>
        <strain evidence="6 7">RB1N8</strain>
    </source>
</reference>
<proteinExistence type="predicted"/>
<evidence type="ECO:0000256" key="4">
    <source>
        <dbReference type="ARBA" id="ARBA00023136"/>
    </source>
</evidence>
<feature type="transmembrane region" description="Helical" evidence="5">
    <location>
        <begin position="29"/>
        <end position="46"/>
    </location>
</feature>
<dbReference type="GO" id="GO:0009403">
    <property type="term" value="P:toxin biosynthetic process"/>
    <property type="evidence" value="ECO:0007669"/>
    <property type="project" value="InterPro"/>
</dbReference>
<evidence type="ECO:0000313" key="7">
    <source>
        <dbReference type="Proteomes" id="UP000280825"/>
    </source>
</evidence>
<name>A0A3S0M725_9FLAO</name>
<dbReference type="InterPro" id="IPR003825">
    <property type="entry name" value="Colicin-V_CvpA"/>
</dbReference>
<comment type="caution">
    <text evidence="6">The sequence shown here is derived from an EMBL/GenBank/DDBJ whole genome shotgun (WGS) entry which is preliminary data.</text>
</comment>
<dbReference type="Pfam" id="PF02674">
    <property type="entry name" value="Colicin_V"/>
    <property type="match status" value="1"/>
</dbReference>
<keyword evidence="7" id="KW-1185">Reference proteome</keyword>
<evidence type="ECO:0000256" key="5">
    <source>
        <dbReference type="SAM" id="Phobius"/>
    </source>
</evidence>
<keyword evidence="4 5" id="KW-0472">Membrane</keyword>
<evidence type="ECO:0000256" key="1">
    <source>
        <dbReference type="ARBA" id="ARBA00004141"/>
    </source>
</evidence>
<dbReference type="RefSeq" id="WP_148104456.1">
    <property type="nucleotide sequence ID" value="NZ_RYDJ01000180.1"/>
</dbReference>
<gene>
    <name evidence="6" type="ORF">EKL98_16555</name>
</gene>